<name>A0A0L0RVH1_ALLM3</name>
<dbReference type="SMART" id="SM00382">
    <property type="entry name" value="AAA"/>
    <property type="match status" value="1"/>
</dbReference>
<dbReference type="SUPFAM" id="SSF52540">
    <property type="entry name" value="P-loop containing nucleoside triphosphate hydrolases"/>
    <property type="match status" value="1"/>
</dbReference>
<dbReference type="EMBL" id="GG745328">
    <property type="protein sequence ID" value="KNE54129.1"/>
    <property type="molecule type" value="Genomic_DNA"/>
</dbReference>
<dbReference type="CDD" id="cd19481">
    <property type="entry name" value="RecA-like_protease"/>
    <property type="match status" value="1"/>
</dbReference>
<evidence type="ECO:0000313" key="3">
    <source>
        <dbReference type="Proteomes" id="UP000054350"/>
    </source>
</evidence>
<proteinExistence type="predicted"/>
<dbReference type="Proteomes" id="UP000054350">
    <property type="component" value="Unassembled WGS sequence"/>
</dbReference>
<keyword evidence="3" id="KW-1185">Reference proteome</keyword>
<accession>A0A0L0RVH1</accession>
<dbReference type="InterPro" id="IPR003959">
    <property type="entry name" value="ATPase_AAA_core"/>
</dbReference>
<feature type="domain" description="AAA+ ATPase" evidence="1">
    <location>
        <begin position="439"/>
        <end position="553"/>
    </location>
</feature>
<dbReference type="STRING" id="578462.A0A0L0RVH1"/>
<dbReference type="Pfam" id="PF00004">
    <property type="entry name" value="AAA"/>
    <property type="match status" value="1"/>
</dbReference>
<dbReference type="InterPro" id="IPR027417">
    <property type="entry name" value="P-loop_NTPase"/>
</dbReference>
<dbReference type="PANTHER" id="PTHR46411:SF3">
    <property type="entry name" value="AAA+ ATPASE DOMAIN-CONTAINING PROTEIN"/>
    <property type="match status" value="1"/>
</dbReference>
<organism evidence="2 3">
    <name type="scientific">Allomyces macrogynus (strain ATCC 38327)</name>
    <name type="common">Allomyces javanicus var. macrogynus</name>
    <dbReference type="NCBI Taxonomy" id="578462"/>
    <lineage>
        <taxon>Eukaryota</taxon>
        <taxon>Fungi</taxon>
        <taxon>Fungi incertae sedis</taxon>
        <taxon>Blastocladiomycota</taxon>
        <taxon>Blastocladiomycetes</taxon>
        <taxon>Blastocladiales</taxon>
        <taxon>Blastocladiaceae</taxon>
        <taxon>Allomyces</taxon>
    </lineage>
</organism>
<gene>
    <name evidence="2" type="ORF">AMAG_00130</name>
</gene>
<dbReference type="eggNOG" id="KOG0733">
    <property type="taxonomic scope" value="Eukaryota"/>
</dbReference>
<protein>
    <recommendedName>
        <fullName evidence="1">AAA+ ATPase domain-containing protein</fullName>
    </recommendedName>
</protein>
<dbReference type="Gene3D" id="3.40.50.300">
    <property type="entry name" value="P-loop containing nucleotide triphosphate hydrolases"/>
    <property type="match status" value="1"/>
</dbReference>
<dbReference type="GO" id="GO:0016887">
    <property type="term" value="F:ATP hydrolysis activity"/>
    <property type="evidence" value="ECO:0007669"/>
    <property type="project" value="InterPro"/>
</dbReference>
<evidence type="ECO:0000259" key="1">
    <source>
        <dbReference type="SMART" id="SM00382"/>
    </source>
</evidence>
<sequence>MDVADGSEASTHAYFAKVLLDGNARAFEYQIAPTPDPALRQPGEIPLFPVIKALIPGAPLSRKLTPQQLLYALGKLRGTQLTLNEYNASLQIDDDADEGKRYARHHAIDLFSVLAFQPPDATTPVTVPGLDELVASVEGHFAESLASHRAAIAAGSVEFDGLGELYKPGTLVAGSTALGGGVAAGYLVRTSWYEEKRTLFKIETSFHMRLECIVSFGRYFSLVSFDEVYSGWTGAKVRALADLGLATPVAENDTHLHDRGAKCVDLLAGNAVPFVEYAPGSFFVHRGPSSRGGGSMVPSVASGRIVIDGERGMLLGHYPSQGADEVTLAIQGASARYKRIANDASLARGELPPVGQGILLFRVVPENLHAMIWPALVGFSFATKAWGHVLVDAVHAIRFNDDAFAKLVLAPERKRLIRALVKFGTGKAQFDDLIQGKSGGSVFLLHGPPGCGKTLTAEAIAELLHRPLYYVTMGELGTTPQEMEDRLGSVLELCAGWNALALIDEADVFLEKRTAAADVTRNAMVCVMLRLLEYHPGILFLTTNRVLEFDPAFESRVTVALRYDHLAPDARAQVWRNLVGNLRGIEVDPALDFEKLAETVMNGRQIKNAVRLALALAEDMETPLTQDLIEQTIAITAVGREEMTGKNAYVM</sequence>
<reference evidence="3" key="2">
    <citation type="submission" date="2009-11" db="EMBL/GenBank/DDBJ databases">
        <title>The Genome Sequence of Allomyces macrogynus strain ATCC 38327.</title>
        <authorList>
            <consortium name="The Broad Institute Genome Sequencing Platform"/>
            <person name="Russ C."/>
            <person name="Cuomo C."/>
            <person name="Shea T."/>
            <person name="Young S.K."/>
            <person name="Zeng Q."/>
            <person name="Koehrsen M."/>
            <person name="Haas B."/>
            <person name="Borodovsky M."/>
            <person name="Guigo R."/>
            <person name="Alvarado L."/>
            <person name="Berlin A."/>
            <person name="Borenstein D."/>
            <person name="Chen Z."/>
            <person name="Engels R."/>
            <person name="Freedman E."/>
            <person name="Gellesch M."/>
            <person name="Goldberg J."/>
            <person name="Griggs A."/>
            <person name="Gujja S."/>
            <person name="Heiman D."/>
            <person name="Hepburn T."/>
            <person name="Howarth C."/>
            <person name="Jen D."/>
            <person name="Larson L."/>
            <person name="Lewis B."/>
            <person name="Mehta T."/>
            <person name="Park D."/>
            <person name="Pearson M."/>
            <person name="Roberts A."/>
            <person name="Saif S."/>
            <person name="Shenoy N."/>
            <person name="Sisk P."/>
            <person name="Stolte C."/>
            <person name="Sykes S."/>
            <person name="Walk T."/>
            <person name="White J."/>
            <person name="Yandava C."/>
            <person name="Burger G."/>
            <person name="Gray M.W."/>
            <person name="Holland P.W.H."/>
            <person name="King N."/>
            <person name="Lang F.B.F."/>
            <person name="Roger A.J."/>
            <person name="Ruiz-Trillo I."/>
            <person name="Lander E."/>
            <person name="Nusbaum C."/>
        </authorList>
    </citation>
    <scope>NUCLEOTIDE SEQUENCE [LARGE SCALE GENOMIC DNA]</scope>
    <source>
        <strain evidence="3">ATCC 38327</strain>
    </source>
</reference>
<reference evidence="2 3" key="1">
    <citation type="submission" date="2009-11" db="EMBL/GenBank/DDBJ databases">
        <title>Annotation of Allomyces macrogynus ATCC 38327.</title>
        <authorList>
            <consortium name="The Broad Institute Genome Sequencing Platform"/>
            <person name="Russ C."/>
            <person name="Cuomo C."/>
            <person name="Burger G."/>
            <person name="Gray M.W."/>
            <person name="Holland P.W.H."/>
            <person name="King N."/>
            <person name="Lang F.B.F."/>
            <person name="Roger A.J."/>
            <person name="Ruiz-Trillo I."/>
            <person name="Young S.K."/>
            <person name="Zeng Q."/>
            <person name="Gargeya S."/>
            <person name="Fitzgerald M."/>
            <person name="Haas B."/>
            <person name="Abouelleil A."/>
            <person name="Alvarado L."/>
            <person name="Arachchi H.M."/>
            <person name="Berlin A."/>
            <person name="Chapman S.B."/>
            <person name="Gearin G."/>
            <person name="Goldberg J."/>
            <person name="Griggs A."/>
            <person name="Gujja S."/>
            <person name="Hansen M."/>
            <person name="Heiman D."/>
            <person name="Howarth C."/>
            <person name="Larimer J."/>
            <person name="Lui A."/>
            <person name="MacDonald P.J.P."/>
            <person name="McCowen C."/>
            <person name="Montmayeur A."/>
            <person name="Murphy C."/>
            <person name="Neiman D."/>
            <person name="Pearson M."/>
            <person name="Priest M."/>
            <person name="Roberts A."/>
            <person name="Saif S."/>
            <person name="Shea T."/>
            <person name="Sisk P."/>
            <person name="Stolte C."/>
            <person name="Sykes S."/>
            <person name="Wortman J."/>
            <person name="Nusbaum C."/>
            <person name="Birren B."/>
        </authorList>
    </citation>
    <scope>NUCLEOTIDE SEQUENCE [LARGE SCALE GENOMIC DNA]</scope>
    <source>
        <strain evidence="2 3">ATCC 38327</strain>
    </source>
</reference>
<dbReference type="OMA" id="ELCSEWN"/>
<evidence type="ECO:0000313" key="2">
    <source>
        <dbReference type="EMBL" id="KNE54129.1"/>
    </source>
</evidence>
<dbReference type="PANTHER" id="PTHR46411">
    <property type="entry name" value="FAMILY ATPASE, PUTATIVE-RELATED"/>
    <property type="match status" value="1"/>
</dbReference>
<dbReference type="GO" id="GO:0005524">
    <property type="term" value="F:ATP binding"/>
    <property type="evidence" value="ECO:0007669"/>
    <property type="project" value="InterPro"/>
</dbReference>
<dbReference type="AlphaFoldDB" id="A0A0L0RVH1"/>
<dbReference type="InterPro" id="IPR003593">
    <property type="entry name" value="AAA+_ATPase"/>
</dbReference>
<dbReference type="VEuPathDB" id="FungiDB:AMAG_00130"/>
<dbReference type="OrthoDB" id="10042665at2759"/>